<sequence length="395" mass="45940">MSRHPQITPYKSSEDFQQLKQWFYSPDPSLRERAVQKVTAYSTKGNLPHSMEATMLLTSSCLLDERLTSMRSDLTPVKLSFTMSLIKFCNGLLDPIQKSTYAISLNRLAEILQLPTYFVEIRHAGTHETLPSLEMLRFGAQNALEWLEINYWNEVLQSTTTTPPVDETETETTGLAESFKTLRKIRKEDIYKVYKFGDSTETGTKYWKSMKVLKNAKQDVLVKFLVFQNTLILKTELTEKKVNGIRFLYKPILEELGYDLILELFNVLLSVESQEEIFQAQRVQWLEYFLSNQLTFSQNSIYSKFLNTQSVGVIFSLLTKTPADYTPKLLKVLLQHRQLLDQTFLTNKVLEQIEFITSFNLPDLPLQPERKKQKIAQIYLFQPHETWEPTPFGQL</sequence>
<evidence type="ECO:0000313" key="2">
    <source>
        <dbReference type="Proteomes" id="UP000769157"/>
    </source>
</evidence>
<dbReference type="GO" id="GO:0000470">
    <property type="term" value="P:maturation of LSU-rRNA"/>
    <property type="evidence" value="ECO:0007669"/>
    <property type="project" value="TreeGrafter"/>
</dbReference>
<dbReference type="GO" id="GO:0004519">
    <property type="term" value="F:endonuclease activity"/>
    <property type="evidence" value="ECO:0007669"/>
    <property type="project" value="InterPro"/>
</dbReference>
<dbReference type="PANTHER" id="PTHR15002">
    <property type="entry name" value="RIBOSOMAL BIOGENESIS PROTEIN LAS1L"/>
    <property type="match status" value="1"/>
</dbReference>
<dbReference type="GO" id="GO:0000460">
    <property type="term" value="P:maturation of 5.8S rRNA"/>
    <property type="evidence" value="ECO:0007669"/>
    <property type="project" value="TreeGrafter"/>
</dbReference>
<reference evidence="1" key="1">
    <citation type="journal article" date="2021" name="Open Biol.">
        <title>Shared evolutionary footprints suggest mitochondrial oxidative damage underlies multiple complex I losses in fungi.</title>
        <authorList>
            <person name="Schikora-Tamarit M.A."/>
            <person name="Marcet-Houben M."/>
            <person name="Nosek J."/>
            <person name="Gabaldon T."/>
        </authorList>
    </citation>
    <scope>NUCLEOTIDE SEQUENCE</scope>
    <source>
        <strain evidence="1">CBS6075</strain>
    </source>
</reference>
<name>A0A9P8PFJ7_9ASCO</name>
<accession>A0A9P8PFJ7</accession>
<dbReference type="OrthoDB" id="10263222at2759"/>
<dbReference type="PANTHER" id="PTHR15002:SF0">
    <property type="entry name" value="RIBOSOMAL BIOGENESIS PROTEIN LAS1L"/>
    <property type="match status" value="1"/>
</dbReference>
<gene>
    <name evidence="1" type="ORF">OGAPHI_000828</name>
</gene>
<dbReference type="EMBL" id="JAEUBE010000084">
    <property type="protein sequence ID" value="KAH3671117.1"/>
    <property type="molecule type" value="Genomic_DNA"/>
</dbReference>
<reference evidence="1" key="2">
    <citation type="submission" date="2021-01" db="EMBL/GenBank/DDBJ databases">
        <authorList>
            <person name="Schikora-Tamarit M.A."/>
        </authorList>
    </citation>
    <scope>NUCLEOTIDE SEQUENCE</scope>
    <source>
        <strain evidence="1">CBS6075</strain>
    </source>
</reference>
<protein>
    <recommendedName>
        <fullName evidence="3">Protein LAS1</fullName>
    </recommendedName>
</protein>
<keyword evidence="2" id="KW-1185">Reference proteome</keyword>
<evidence type="ECO:0000313" key="1">
    <source>
        <dbReference type="EMBL" id="KAH3671117.1"/>
    </source>
</evidence>
<dbReference type="GO" id="GO:0030687">
    <property type="term" value="C:preribosome, large subunit precursor"/>
    <property type="evidence" value="ECO:0007669"/>
    <property type="project" value="TreeGrafter"/>
</dbReference>
<dbReference type="GeneID" id="70232796"/>
<comment type="caution">
    <text evidence="1">The sequence shown here is derived from an EMBL/GenBank/DDBJ whole genome shotgun (WGS) entry which is preliminary data.</text>
</comment>
<proteinExistence type="predicted"/>
<dbReference type="RefSeq" id="XP_046064485.1">
    <property type="nucleotide sequence ID" value="XM_046208966.1"/>
</dbReference>
<dbReference type="Proteomes" id="UP000769157">
    <property type="component" value="Unassembled WGS sequence"/>
</dbReference>
<dbReference type="InterPro" id="IPR007174">
    <property type="entry name" value="Las1"/>
</dbReference>
<organism evidence="1 2">
    <name type="scientific">Ogataea philodendri</name>
    <dbReference type="NCBI Taxonomy" id="1378263"/>
    <lineage>
        <taxon>Eukaryota</taxon>
        <taxon>Fungi</taxon>
        <taxon>Dikarya</taxon>
        <taxon>Ascomycota</taxon>
        <taxon>Saccharomycotina</taxon>
        <taxon>Pichiomycetes</taxon>
        <taxon>Pichiales</taxon>
        <taxon>Pichiaceae</taxon>
        <taxon>Ogataea</taxon>
    </lineage>
</organism>
<dbReference type="GO" id="GO:0090730">
    <property type="term" value="C:Las1 complex"/>
    <property type="evidence" value="ECO:0007669"/>
    <property type="project" value="InterPro"/>
</dbReference>
<dbReference type="Pfam" id="PF04031">
    <property type="entry name" value="Las1"/>
    <property type="match status" value="1"/>
</dbReference>
<evidence type="ECO:0008006" key="3">
    <source>
        <dbReference type="Google" id="ProtNLM"/>
    </source>
</evidence>
<dbReference type="AlphaFoldDB" id="A0A9P8PFJ7"/>